<protein>
    <recommendedName>
        <fullName evidence="4">Lipoprotein</fullName>
    </recommendedName>
</protein>
<organism evidence="2 3">
    <name type="scientific">Candidatus Enterococcus palustris</name>
    <dbReference type="NCBI Taxonomy" id="1834189"/>
    <lineage>
        <taxon>Bacteria</taxon>
        <taxon>Bacillati</taxon>
        <taxon>Bacillota</taxon>
        <taxon>Bacilli</taxon>
        <taxon>Lactobacillales</taxon>
        <taxon>Enterococcaceae</taxon>
        <taxon>Enterococcus</taxon>
    </lineage>
</organism>
<keyword evidence="3" id="KW-1185">Reference proteome</keyword>
<dbReference type="AlphaFoldDB" id="A0AAQ3W892"/>
<feature type="compositionally biased region" description="Low complexity" evidence="1">
    <location>
        <begin position="33"/>
        <end position="47"/>
    </location>
</feature>
<evidence type="ECO:0000313" key="2">
    <source>
        <dbReference type="EMBL" id="WYJ99916.1"/>
    </source>
</evidence>
<feature type="compositionally biased region" description="Basic and acidic residues" evidence="1">
    <location>
        <begin position="48"/>
        <end position="64"/>
    </location>
</feature>
<proteinExistence type="predicted"/>
<reference evidence="2" key="2">
    <citation type="submission" date="2024-03" db="EMBL/GenBank/DDBJ databases">
        <title>The Genome Sequence of Enterococcus sp. DIV0205d.</title>
        <authorList>
            <consortium name="The Broad Institute Genomics Platform"/>
            <consortium name="The Broad Institute Microbial Omics Core"/>
            <consortium name="The Broad Institute Genomic Center for Infectious Diseases"/>
            <person name="Earl A."/>
            <person name="Manson A."/>
            <person name="Gilmore M."/>
            <person name="Schwartman J."/>
            <person name="Shea T."/>
            <person name="Abouelleil A."/>
            <person name="Cao P."/>
            <person name="Chapman S."/>
            <person name="Cusick C."/>
            <person name="Young S."/>
            <person name="Neafsey D."/>
            <person name="Nusbaum C."/>
            <person name="Birren B."/>
        </authorList>
    </citation>
    <scope>NUCLEOTIDE SEQUENCE</scope>
    <source>
        <strain evidence="2">7F3_DIV0205</strain>
    </source>
</reference>
<dbReference type="RefSeq" id="WP_086313504.1">
    <property type="nucleotide sequence ID" value="NZ_CP147244.1"/>
</dbReference>
<dbReference type="EMBL" id="CP147244">
    <property type="protein sequence ID" value="WYJ99916.1"/>
    <property type="molecule type" value="Genomic_DNA"/>
</dbReference>
<feature type="region of interest" description="Disordered" evidence="1">
    <location>
        <begin position="23"/>
        <end position="81"/>
    </location>
</feature>
<accession>A0AAQ3W892</accession>
<reference evidence="2" key="1">
    <citation type="submission" date="2017-05" db="EMBL/GenBank/DDBJ databases">
        <authorList>
            <consortium name="The Broad Institute Genomics Platform"/>
            <consortium name="The Broad Institute Genomic Center for Infectious Diseases"/>
            <person name="Earl A."/>
            <person name="Manson A."/>
            <person name="Schwartman J."/>
            <person name="Gilmore M."/>
            <person name="Abouelleil A."/>
            <person name="Cao P."/>
            <person name="Chapman S."/>
            <person name="Cusick C."/>
            <person name="Shea T."/>
            <person name="Young S."/>
            <person name="Neafsey D."/>
            <person name="Nusbaum C."/>
            <person name="Birren B."/>
        </authorList>
    </citation>
    <scope>NUCLEOTIDE SEQUENCE</scope>
    <source>
        <strain evidence="2">7F3_DIV0205</strain>
    </source>
</reference>
<feature type="compositionally biased region" description="Basic and acidic residues" evidence="1">
    <location>
        <begin position="23"/>
        <end position="32"/>
    </location>
</feature>
<sequence>MKKIILGTTILFCSVALVGCGKNAEKNNDKTEGSSSSRIEKSSSSLESSKKDKHEKTSESKEVGNETTESVVKKEKVKKTV</sequence>
<gene>
    <name evidence="2" type="ORF">A5821_001011</name>
</gene>
<evidence type="ECO:0008006" key="4">
    <source>
        <dbReference type="Google" id="ProtNLM"/>
    </source>
</evidence>
<name>A0AAQ3W892_9ENTE</name>
<dbReference type="Proteomes" id="UP000194948">
    <property type="component" value="Chromosome"/>
</dbReference>
<evidence type="ECO:0000256" key="1">
    <source>
        <dbReference type="SAM" id="MobiDB-lite"/>
    </source>
</evidence>
<dbReference type="PROSITE" id="PS51257">
    <property type="entry name" value="PROKAR_LIPOPROTEIN"/>
    <property type="match status" value="1"/>
</dbReference>
<evidence type="ECO:0000313" key="3">
    <source>
        <dbReference type="Proteomes" id="UP000194948"/>
    </source>
</evidence>